<dbReference type="Gramene" id="mRNA:HanXRQr2_Chr14g0651411">
    <property type="protein sequence ID" value="CDS:HanXRQr2_Chr14g0651411.1"/>
    <property type="gene ID" value="HanXRQr2_Chr14g0651411"/>
</dbReference>
<reference evidence="4" key="3">
    <citation type="submission" date="2020-06" db="EMBL/GenBank/DDBJ databases">
        <title>Helianthus annuus Genome sequencing and assembly Release 2.</title>
        <authorList>
            <person name="Gouzy J."/>
            <person name="Langlade N."/>
            <person name="Munos S."/>
        </authorList>
    </citation>
    <scope>NUCLEOTIDE SEQUENCE</scope>
    <source>
        <tissue evidence="4">Leaves</tissue>
    </source>
</reference>
<dbReference type="PANTHER" id="PTHR34427">
    <property type="entry name" value="DUF4283 DOMAIN PROTEIN"/>
    <property type="match status" value="1"/>
</dbReference>
<dbReference type="EMBL" id="MNCJ02000329">
    <property type="protein sequence ID" value="KAF5769709.1"/>
    <property type="molecule type" value="Genomic_DNA"/>
</dbReference>
<dbReference type="GO" id="GO:0016607">
    <property type="term" value="C:nuclear speck"/>
    <property type="evidence" value="ECO:0000318"/>
    <property type="project" value="GO_Central"/>
</dbReference>
<feature type="compositionally biased region" description="Basic residues" evidence="2">
    <location>
        <begin position="462"/>
        <end position="474"/>
    </location>
</feature>
<accession>A0A251SL24</accession>
<dbReference type="EMBL" id="CM007903">
    <property type="protein sequence ID" value="OTF98180.1"/>
    <property type="molecule type" value="Genomic_DNA"/>
</dbReference>
<keyword evidence="6" id="KW-1185">Reference proteome</keyword>
<keyword evidence="1" id="KW-0694">RNA-binding</keyword>
<organism evidence="5 6">
    <name type="scientific">Helianthus annuus</name>
    <name type="common">Common sunflower</name>
    <dbReference type="NCBI Taxonomy" id="4232"/>
    <lineage>
        <taxon>Eukaryota</taxon>
        <taxon>Viridiplantae</taxon>
        <taxon>Streptophyta</taxon>
        <taxon>Embryophyta</taxon>
        <taxon>Tracheophyta</taxon>
        <taxon>Spermatophyta</taxon>
        <taxon>Magnoliopsida</taxon>
        <taxon>eudicotyledons</taxon>
        <taxon>Gunneridae</taxon>
        <taxon>Pentapetalae</taxon>
        <taxon>asterids</taxon>
        <taxon>campanulids</taxon>
        <taxon>Asterales</taxon>
        <taxon>Asteraceae</taxon>
        <taxon>Asteroideae</taxon>
        <taxon>Heliantheae alliance</taxon>
        <taxon>Heliantheae</taxon>
        <taxon>Helianthus</taxon>
    </lineage>
</organism>
<sequence length="523" mass="57935">MTMNVGDVGGSWHEVPVRKGPKKDGGEGNKLGKRNISKFFITNLPPGCNPWDVADFVRVFGEVAGVYIARKADKEGRKFGFVSFFNVVDVKDMERVLNGTKMGGYKLQVNLARFAKENQGLVGNLKSVGGAVGKGKNVQVSSQIHMGQQFDIPHQNTSGGNNVVSGAGKGKLFSDLFKEDVRQACNVSSHASDIGPVIEIADETVRFGELIGSAVVGKCKNLTILRKIDSFLADAGVTGVSLSYLGGLSVLIKFVDEEYCAKFLLDHQLWKDWFSNLDQWNCQSLPFERLAWVRIQGVPMHLADNDVLNNIAEHFGKVVHGSQMEVEDRNLSVSWIGLLVGDGKRIHGFVTLKWKNMQFRVWVEEEFSNWVPDYVSSVDVSEESGSDGSSPEVEAEPVRIFTDGDTTGLGSRKNTERVGDVHVSKSACPPQFSGGSQRFSHEEGIGINDIYFFKSPVDGGPKKRRSRVRPRIKNKGVIDNKSPVSDIRPRKRMRDEGVFSFDLNKQTEDSQHSQHSEFCNFDR</sequence>
<dbReference type="SUPFAM" id="SSF54928">
    <property type="entry name" value="RNA-binding domain, RBD"/>
    <property type="match status" value="1"/>
</dbReference>
<dbReference type="STRING" id="4232.A0A251SL24"/>
<feature type="region of interest" description="Disordered" evidence="2">
    <location>
        <begin position="402"/>
        <end position="439"/>
    </location>
</feature>
<feature type="compositionally biased region" description="Basic and acidic residues" evidence="2">
    <location>
        <begin position="413"/>
        <end position="423"/>
    </location>
</feature>
<dbReference type="AlphaFoldDB" id="A0A251SL24"/>
<dbReference type="PROSITE" id="PS50102">
    <property type="entry name" value="RRM"/>
    <property type="match status" value="1"/>
</dbReference>
<dbReference type="PANTHER" id="PTHR34427:SF5">
    <property type="entry name" value="DUF4283 DOMAIN-CONTAINING PROTEIN"/>
    <property type="match status" value="1"/>
</dbReference>
<feature type="domain" description="RRM" evidence="3">
    <location>
        <begin position="37"/>
        <end position="114"/>
    </location>
</feature>
<proteinExistence type="predicted"/>
<feature type="region of interest" description="Disordered" evidence="2">
    <location>
        <begin position="1"/>
        <end position="30"/>
    </location>
</feature>
<protein>
    <submittedName>
        <fullName evidence="5">Putative nucleotide-binding alpha-beta plait domain-containing protein</fullName>
    </submittedName>
    <submittedName>
        <fullName evidence="4">RNA recognition motif domain, nucleotide-binding alpha-beta plait domain superfamily</fullName>
    </submittedName>
</protein>
<name>A0A251SL24_HELAN</name>
<dbReference type="Pfam" id="PF00076">
    <property type="entry name" value="RRM_1"/>
    <property type="match status" value="1"/>
</dbReference>
<dbReference type="InterPro" id="IPR035979">
    <property type="entry name" value="RBD_domain_sf"/>
</dbReference>
<dbReference type="InterPro" id="IPR000504">
    <property type="entry name" value="RRM_dom"/>
</dbReference>
<feature type="region of interest" description="Disordered" evidence="2">
    <location>
        <begin position="458"/>
        <end position="523"/>
    </location>
</feature>
<feature type="compositionally biased region" description="Basic and acidic residues" evidence="2">
    <location>
        <begin position="505"/>
        <end position="523"/>
    </location>
</feature>
<reference evidence="5" key="2">
    <citation type="submission" date="2017-02" db="EMBL/GenBank/DDBJ databases">
        <title>Sunflower complete genome.</title>
        <authorList>
            <person name="Langlade N."/>
            <person name="Munos S."/>
        </authorList>
    </citation>
    <scope>NUCLEOTIDE SEQUENCE [LARGE SCALE GENOMIC DNA]</scope>
    <source>
        <tissue evidence="5">Leaves</tissue>
    </source>
</reference>
<evidence type="ECO:0000259" key="3">
    <source>
        <dbReference type="PROSITE" id="PS50102"/>
    </source>
</evidence>
<dbReference type="GO" id="GO:0000381">
    <property type="term" value="P:regulation of alternative mRNA splicing, via spliceosome"/>
    <property type="evidence" value="ECO:0000318"/>
    <property type="project" value="GO_Central"/>
</dbReference>
<reference evidence="4 6" key="1">
    <citation type="journal article" date="2017" name="Nature">
        <title>The sunflower genome provides insights into oil metabolism, flowering and Asterid evolution.</title>
        <authorList>
            <person name="Badouin H."/>
            <person name="Gouzy J."/>
            <person name="Grassa C.J."/>
            <person name="Murat F."/>
            <person name="Staton S.E."/>
            <person name="Cottret L."/>
            <person name="Lelandais-Briere C."/>
            <person name="Owens G.L."/>
            <person name="Carrere S."/>
            <person name="Mayjonade B."/>
            <person name="Legrand L."/>
            <person name="Gill N."/>
            <person name="Kane N.C."/>
            <person name="Bowers J.E."/>
            <person name="Hubner S."/>
            <person name="Bellec A."/>
            <person name="Berard A."/>
            <person name="Berges H."/>
            <person name="Blanchet N."/>
            <person name="Boniface M.C."/>
            <person name="Brunel D."/>
            <person name="Catrice O."/>
            <person name="Chaidir N."/>
            <person name="Claudel C."/>
            <person name="Donnadieu C."/>
            <person name="Faraut T."/>
            <person name="Fievet G."/>
            <person name="Helmstetter N."/>
            <person name="King M."/>
            <person name="Knapp S.J."/>
            <person name="Lai Z."/>
            <person name="Le Paslier M.C."/>
            <person name="Lippi Y."/>
            <person name="Lorenzon L."/>
            <person name="Mandel J.R."/>
            <person name="Marage G."/>
            <person name="Marchand G."/>
            <person name="Marquand E."/>
            <person name="Bret-Mestries E."/>
            <person name="Morien E."/>
            <person name="Nambeesan S."/>
            <person name="Nguyen T."/>
            <person name="Pegot-Espagnet P."/>
            <person name="Pouilly N."/>
            <person name="Raftis F."/>
            <person name="Sallet E."/>
            <person name="Schiex T."/>
            <person name="Thomas J."/>
            <person name="Vandecasteele C."/>
            <person name="Vares D."/>
            <person name="Vear F."/>
            <person name="Vautrin S."/>
            <person name="Crespi M."/>
            <person name="Mangin B."/>
            <person name="Burke J.M."/>
            <person name="Salse J."/>
            <person name="Munos S."/>
            <person name="Vincourt P."/>
            <person name="Rieseberg L.H."/>
            <person name="Langlade N.B."/>
        </authorList>
    </citation>
    <scope>NUCLEOTIDE SEQUENCE [LARGE SCALE GENOMIC DNA]</scope>
    <source>
        <strain evidence="6">cv. SF193</strain>
        <tissue evidence="4">Leaves</tissue>
    </source>
</reference>
<dbReference type="CDD" id="cd00590">
    <property type="entry name" value="RRM_SF"/>
    <property type="match status" value="1"/>
</dbReference>
<dbReference type="GO" id="GO:0003729">
    <property type="term" value="F:mRNA binding"/>
    <property type="evidence" value="ECO:0000318"/>
    <property type="project" value="GO_Central"/>
</dbReference>
<dbReference type="Proteomes" id="UP000215914">
    <property type="component" value="Chromosome 14"/>
</dbReference>
<evidence type="ECO:0000313" key="6">
    <source>
        <dbReference type="Proteomes" id="UP000215914"/>
    </source>
</evidence>
<dbReference type="InterPro" id="IPR012677">
    <property type="entry name" value="Nucleotide-bd_a/b_plait_sf"/>
</dbReference>
<evidence type="ECO:0000256" key="2">
    <source>
        <dbReference type="SAM" id="MobiDB-lite"/>
    </source>
</evidence>
<dbReference type="SMART" id="SM00360">
    <property type="entry name" value="RRM"/>
    <property type="match status" value="1"/>
</dbReference>
<dbReference type="InParanoid" id="A0A251SL24"/>
<evidence type="ECO:0000313" key="5">
    <source>
        <dbReference type="EMBL" id="OTF98180.1"/>
    </source>
</evidence>
<gene>
    <name evidence="5" type="ORF">HannXRQ_Chr14g0442801</name>
    <name evidence="4" type="ORF">HanXRQr2_Chr14g0651411</name>
</gene>
<dbReference type="Gene3D" id="3.30.70.330">
    <property type="match status" value="1"/>
</dbReference>
<evidence type="ECO:0000313" key="4">
    <source>
        <dbReference type="EMBL" id="KAF5769709.1"/>
    </source>
</evidence>
<evidence type="ECO:0000256" key="1">
    <source>
        <dbReference type="PROSITE-ProRule" id="PRU00176"/>
    </source>
</evidence>